<dbReference type="Proteomes" id="UP000237105">
    <property type="component" value="Unassembled WGS sequence"/>
</dbReference>
<dbReference type="AlphaFoldDB" id="A0A2P5B1G5"/>
<proteinExistence type="predicted"/>
<keyword evidence="2" id="KW-1185">Reference proteome</keyword>
<accession>A0A2P5B1G5</accession>
<name>A0A2P5B1G5_PARAD</name>
<protein>
    <submittedName>
        <fullName evidence="1">Uncharacterized protein</fullName>
    </submittedName>
</protein>
<sequence length="118" mass="13565">MGPTPRSCTMWTVKWQGAHHLTRVQNDHLKTTRIARDTIWTRGLSEAKTESIPNLGQLEIRSLEGFPPEDHWRQRAAPDPDRAFNAILDRYAHWADRHDKTAVCQSLAPTRIEPESKS</sequence>
<evidence type="ECO:0000313" key="1">
    <source>
        <dbReference type="EMBL" id="PON42613.1"/>
    </source>
</evidence>
<organism evidence="1 2">
    <name type="scientific">Parasponia andersonii</name>
    <name type="common">Sponia andersonii</name>
    <dbReference type="NCBI Taxonomy" id="3476"/>
    <lineage>
        <taxon>Eukaryota</taxon>
        <taxon>Viridiplantae</taxon>
        <taxon>Streptophyta</taxon>
        <taxon>Embryophyta</taxon>
        <taxon>Tracheophyta</taxon>
        <taxon>Spermatophyta</taxon>
        <taxon>Magnoliopsida</taxon>
        <taxon>eudicotyledons</taxon>
        <taxon>Gunneridae</taxon>
        <taxon>Pentapetalae</taxon>
        <taxon>rosids</taxon>
        <taxon>fabids</taxon>
        <taxon>Rosales</taxon>
        <taxon>Cannabaceae</taxon>
        <taxon>Parasponia</taxon>
    </lineage>
</organism>
<comment type="caution">
    <text evidence="1">The sequence shown here is derived from an EMBL/GenBank/DDBJ whole genome shotgun (WGS) entry which is preliminary data.</text>
</comment>
<reference evidence="2" key="1">
    <citation type="submission" date="2016-06" db="EMBL/GenBank/DDBJ databases">
        <title>Parallel loss of symbiosis genes in relatives of nitrogen-fixing non-legume Parasponia.</title>
        <authorList>
            <person name="Van Velzen R."/>
            <person name="Holmer R."/>
            <person name="Bu F."/>
            <person name="Rutten L."/>
            <person name="Van Zeijl A."/>
            <person name="Liu W."/>
            <person name="Santuari L."/>
            <person name="Cao Q."/>
            <person name="Sharma T."/>
            <person name="Shen D."/>
            <person name="Roswanjaya Y."/>
            <person name="Wardhani T."/>
            <person name="Kalhor M.S."/>
            <person name="Jansen J."/>
            <person name="Van den Hoogen J."/>
            <person name="Gungor B."/>
            <person name="Hartog M."/>
            <person name="Hontelez J."/>
            <person name="Verver J."/>
            <person name="Yang W.-C."/>
            <person name="Schijlen E."/>
            <person name="Repin R."/>
            <person name="Schilthuizen M."/>
            <person name="Schranz E."/>
            <person name="Heidstra R."/>
            <person name="Miyata K."/>
            <person name="Fedorova E."/>
            <person name="Kohlen W."/>
            <person name="Bisseling T."/>
            <person name="Smit S."/>
            <person name="Geurts R."/>
        </authorList>
    </citation>
    <scope>NUCLEOTIDE SEQUENCE [LARGE SCALE GENOMIC DNA]</scope>
    <source>
        <strain evidence="2">cv. WU1-14</strain>
    </source>
</reference>
<evidence type="ECO:0000313" key="2">
    <source>
        <dbReference type="Proteomes" id="UP000237105"/>
    </source>
</evidence>
<dbReference type="EMBL" id="JXTB01000388">
    <property type="protein sequence ID" value="PON42613.1"/>
    <property type="molecule type" value="Genomic_DNA"/>
</dbReference>
<gene>
    <name evidence="1" type="ORF">PanWU01x14_280660</name>
</gene>